<dbReference type="Pfam" id="PF07228">
    <property type="entry name" value="SpoIIE"/>
    <property type="match status" value="1"/>
</dbReference>
<dbReference type="InterPro" id="IPR036457">
    <property type="entry name" value="PPM-type-like_dom_sf"/>
</dbReference>
<dbReference type="PANTHER" id="PTHR43156:SF2">
    <property type="entry name" value="STAGE II SPORULATION PROTEIN E"/>
    <property type="match status" value="1"/>
</dbReference>
<organism evidence="3 4">
    <name type="scientific">Streptomyces africanus</name>
    <dbReference type="NCBI Taxonomy" id="231024"/>
    <lineage>
        <taxon>Bacteria</taxon>
        <taxon>Bacillati</taxon>
        <taxon>Actinomycetota</taxon>
        <taxon>Actinomycetes</taxon>
        <taxon>Kitasatosporales</taxon>
        <taxon>Streptomycetaceae</taxon>
        <taxon>Streptomyces</taxon>
    </lineage>
</organism>
<evidence type="ECO:0000256" key="1">
    <source>
        <dbReference type="ARBA" id="ARBA00022801"/>
    </source>
</evidence>
<reference evidence="3 4" key="1">
    <citation type="submission" date="2023-07" db="EMBL/GenBank/DDBJ databases">
        <title>Comparative genomics of wheat-associated soil bacteria to identify genetic determinants of phenazine resistance.</title>
        <authorList>
            <person name="Mouncey N."/>
        </authorList>
    </citation>
    <scope>NUCLEOTIDE SEQUENCE [LARGE SCALE GENOMIC DNA]</scope>
    <source>
        <strain evidence="3 4">B3I12</strain>
    </source>
</reference>
<accession>A0ABU0QFL9</accession>
<evidence type="ECO:0000313" key="3">
    <source>
        <dbReference type="EMBL" id="MDQ0746184.1"/>
    </source>
</evidence>
<dbReference type="InterPro" id="IPR001932">
    <property type="entry name" value="PPM-type_phosphatase-like_dom"/>
</dbReference>
<dbReference type="Gene3D" id="3.60.40.10">
    <property type="entry name" value="PPM-type phosphatase domain"/>
    <property type="match status" value="1"/>
</dbReference>
<dbReference type="SUPFAM" id="SSF81606">
    <property type="entry name" value="PP2C-like"/>
    <property type="match status" value="1"/>
</dbReference>
<proteinExistence type="predicted"/>
<name>A0ABU0QFL9_9ACTN</name>
<dbReference type="PANTHER" id="PTHR43156">
    <property type="entry name" value="STAGE II SPORULATION PROTEIN E-RELATED"/>
    <property type="match status" value="1"/>
</dbReference>
<dbReference type="InterPro" id="IPR052016">
    <property type="entry name" value="Bact_Sigma-Reg"/>
</dbReference>
<dbReference type="Proteomes" id="UP001232755">
    <property type="component" value="Unassembled WGS sequence"/>
</dbReference>
<evidence type="ECO:0000259" key="2">
    <source>
        <dbReference type="Pfam" id="PF07228"/>
    </source>
</evidence>
<keyword evidence="1" id="KW-0378">Hydrolase</keyword>
<dbReference type="EMBL" id="JAUSYP010000001">
    <property type="protein sequence ID" value="MDQ0746184.1"/>
    <property type="molecule type" value="Genomic_DNA"/>
</dbReference>
<feature type="domain" description="PPM-type phosphatase" evidence="2">
    <location>
        <begin position="3"/>
        <end position="157"/>
    </location>
</feature>
<keyword evidence="4" id="KW-1185">Reference proteome</keyword>
<sequence length="165" mass="17389">MLDQPDPEAVAARLDRRLVVDSAGEPHAELFATAVLLDFSADASVVRIVACGQSGPLLLRGGRVVELGVEPCTPLGLGLAEATGPKVVPVRLRAGDRLFLASDGVTEARDAGGVFYPLAERLPGLADGDPVAPAERVWTDLVRYCPDVRDDVTMLVLAPRAREGP</sequence>
<comment type="caution">
    <text evidence="3">The sequence shown here is derived from an EMBL/GenBank/DDBJ whole genome shotgun (WGS) entry which is preliminary data.</text>
</comment>
<dbReference type="RefSeq" id="WP_370880759.1">
    <property type="nucleotide sequence ID" value="NZ_JAUSYP010000001.1"/>
</dbReference>
<protein>
    <submittedName>
        <fullName evidence="3">Serine phosphatase RsbU (Regulator of sigma subunit)</fullName>
    </submittedName>
</protein>
<gene>
    <name evidence="3" type="ORF">QF034_000415</name>
</gene>
<evidence type="ECO:0000313" key="4">
    <source>
        <dbReference type="Proteomes" id="UP001232755"/>
    </source>
</evidence>